<sequence length="677" mass="71409">MRPLKAPLAALTAALTLTLASSPMVHAEESLHKPGMVGHSVGVDKQLDHPCAGRDLLFNSHVDALYATHNQAGDLDIQVVNGQHVQPMDTVCLRLAPESDAQGNDLSRVVLPEPAGTKNHLEFLGQPGHTIWLAPQNMPFSQGNKPIWAGTGAFDPAHEWDVPTQYGDELTFELVDYSIPAGAAMHAFASVASDPAPERLFSIPDGPQKFPVYVGSHGHNSWAFTKPGIYKTTWKVTGSLHDGRPVESAPRELIWLVGDDTQVGLPEGTTTGATSGTRPAPQPGRPGVPAPELDSTKRRIERGHMDLSLGANYLGEMSAYLKATENKEVHRYESGQFVFVVGEHAQATPDLTIPGMPQRVWVLPQTQNENPNVPWVGFSAEDGADMFGEGPITLRIAEFTGPGRMVSGHVGLTNFTTALDSDDLTTTVTYAPGAHDHQAFFFSAPGTYTVTFEYSGTDIYGEPYRVPLTAHFAVEGQPGHTQQAGSTRHVNPHEVRGIVTDLTTMLRSADKLAASVLSETSAHKKPVAQVPAQAPAQNATAATAPAQHVAAAPSAPAARPASAPAPAAPQEATPQEATPEEATPEEATLPPGSEELAGGASISEQPGGVAPNQGGIRRVEAQPSPTGMTVGGWWAGLAVGMGSMGLLGGLIMWLSARSLLKQAATARRTSGRENAGS</sequence>
<keyword evidence="2" id="KW-0812">Transmembrane</keyword>
<dbReference type="NCBIfam" id="TIGR03769">
    <property type="entry name" value="P_ac_wall_RPT"/>
    <property type="match status" value="2"/>
</dbReference>
<name>A0A2A9DKI2_9CORY</name>
<evidence type="ECO:0000256" key="3">
    <source>
        <dbReference type="SAM" id="SignalP"/>
    </source>
</evidence>
<keyword evidence="3" id="KW-0732">Signal</keyword>
<dbReference type="InterPro" id="IPR017868">
    <property type="entry name" value="Filamin/ABP280_repeat-like"/>
</dbReference>
<feature type="compositionally biased region" description="Pro residues" evidence="1">
    <location>
        <begin position="280"/>
        <end position="289"/>
    </location>
</feature>
<feature type="compositionally biased region" description="Polar residues" evidence="1">
    <location>
        <begin position="268"/>
        <end position="277"/>
    </location>
</feature>
<feature type="region of interest" description="Disordered" evidence="1">
    <location>
        <begin position="264"/>
        <end position="298"/>
    </location>
</feature>
<gene>
    <name evidence="4" type="ORF">ATK06_0308</name>
</gene>
<comment type="caution">
    <text evidence="4">The sequence shown here is derived from an EMBL/GenBank/DDBJ whole genome shotgun (WGS) entry which is preliminary data.</text>
</comment>
<proteinExistence type="predicted"/>
<accession>A0A2A9DKI2</accession>
<dbReference type="EMBL" id="PDJF01000001">
    <property type="protein sequence ID" value="PFG27257.1"/>
    <property type="molecule type" value="Genomic_DNA"/>
</dbReference>
<reference evidence="4 5" key="1">
    <citation type="submission" date="2017-10" db="EMBL/GenBank/DDBJ databases">
        <title>Sequencing the genomes of 1000 actinobacteria strains.</title>
        <authorList>
            <person name="Klenk H.-P."/>
        </authorList>
    </citation>
    <scope>NUCLEOTIDE SEQUENCE [LARGE SCALE GENOMIC DNA]</scope>
    <source>
        <strain evidence="4 5">DSM 20688</strain>
    </source>
</reference>
<dbReference type="RefSeq" id="WP_098388718.1">
    <property type="nucleotide sequence ID" value="NZ_LS483464.1"/>
</dbReference>
<evidence type="ECO:0000256" key="2">
    <source>
        <dbReference type="SAM" id="Phobius"/>
    </source>
</evidence>
<evidence type="ECO:0000313" key="5">
    <source>
        <dbReference type="Proteomes" id="UP000221653"/>
    </source>
</evidence>
<dbReference type="OrthoDB" id="4424311at2"/>
<dbReference type="NCBIfam" id="NF038134">
    <property type="entry name" value="choice_anch_M"/>
    <property type="match status" value="2"/>
</dbReference>
<protein>
    <submittedName>
        <fullName evidence="4">Surface-anchored protein</fullName>
    </submittedName>
</protein>
<evidence type="ECO:0000313" key="4">
    <source>
        <dbReference type="EMBL" id="PFG27257.1"/>
    </source>
</evidence>
<evidence type="ECO:0000256" key="1">
    <source>
        <dbReference type="SAM" id="MobiDB-lite"/>
    </source>
</evidence>
<organism evidence="4 5">
    <name type="scientific">Corynebacterium renale</name>
    <dbReference type="NCBI Taxonomy" id="1724"/>
    <lineage>
        <taxon>Bacteria</taxon>
        <taxon>Bacillati</taxon>
        <taxon>Actinomycetota</taxon>
        <taxon>Actinomycetes</taxon>
        <taxon>Mycobacteriales</taxon>
        <taxon>Corynebacteriaceae</taxon>
        <taxon>Corynebacterium</taxon>
    </lineage>
</organism>
<dbReference type="Proteomes" id="UP000221653">
    <property type="component" value="Unassembled WGS sequence"/>
</dbReference>
<keyword evidence="5" id="KW-1185">Reference proteome</keyword>
<dbReference type="PROSITE" id="PS50194">
    <property type="entry name" value="FILAMIN_REPEAT"/>
    <property type="match status" value="1"/>
</dbReference>
<dbReference type="STRING" id="1724.GCA_001044175_01589"/>
<keyword evidence="2" id="KW-1133">Transmembrane helix</keyword>
<keyword evidence="2" id="KW-0472">Membrane</keyword>
<dbReference type="AlphaFoldDB" id="A0A2A9DKI2"/>
<feature type="chain" id="PRO_5012156803" evidence="3">
    <location>
        <begin position="28"/>
        <end position="677"/>
    </location>
</feature>
<feature type="compositionally biased region" description="Low complexity" evidence="1">
    <location>
        <begin position="527"/>
        <end position="577"/>
    </location>
</feature>
<dbReference type="InterPro" id="IPR022435">
    <property type="entry name" value="Surface-anchored_actinobac"/>
</dbReference>
<feature type="signal peptide" evidence="3">
    <location>
        <begin position="1"/>
        <end position="27"/>
    </location>
</feature>
<feature type="region of interest" description="Disordered" evidence="1">
    <location>
        <begin position="526"/>
        <end position="624"/>
    </location>
</feature>
<feature type="transmembrane region" description="Helical" evidence="2">
    <location>
        <begin position="633"/>
        <end position="654"/>
    </location>
</feature>